<dbReference type="SMART" id="SM00326">
    <property type="entry name" value="SH3"/>
    <property type="match status" value="1"/>
</dbReference>
<dbReference type="GO" id="GO:0042554">
    <property type="term" value="P:superoxide anion generation"/>
    <property type="evidence" value="ECO:0007669"/>
    <property type="project" value="TreeGrafter"/>
</dbReference>
<dbReference type="AlphaFoldDB" id="A0AAD7WYN4"/>
<dbReference type="InterPro" id="IPR051864">
    <property type="entry name" value="NCF2_NOXA1"/>
</dbReference>
<dbReference type="PANTHER" id="PTHR15175">
    <property type="entry name" value="NEUTROPHIL CYTOSOLIC FACTOR 2, NEUTROPHIL NADPH OXIDASE FACTOR 2"/>
    <property type="match status" value="1"/>
</dbReference>
<evidence type="ECO:0000256" key="3">
    <source>
        <dbReference type="SAM" id="MobiDB-lite"/>
    </source>
</evidence>
<dbReference type="GO" id="GO:0016176">
    <property type="term" value="F:superoxide-generating NADPH oxidase activator activity"/>
    <property type="evidence" value="ECO:0007669"/>
    <property type="project" value="TreeGrafter"/>
</dbReference>
<dbReference type="Pfam" id="PF00018">
    <property type="entry name" value="SH3_1"/>
    <property type="match status" value="1"/>
</dbReference>
<accession>A0AAD7WYN4</accession>
<proteinExistence type="predicted"/>
<name>A0AAD7WYN4_9TELE</name>
<dbReference type="Gene3D" id="2.30.30.40">
    <property type="entry name" value="SH3 Domains"/>
    <property type="match status" value="1"/>
</dbReference>
<feature type="region of interest" description="Disordered" evidence="3">
    <location>
        <begin position="1"/>
        <end position="94"/>
    </location>
</feature>
<dbReference type="EMBL" id="JAINUG010000014">
    <property type="protein sequence ID" value="KAJ8413835.1"/>
    <property type="molecule type" value="Genomic_DNA"/>
</dbReference>
<evidence type="ECO:0000256" key="2">
    <source>
        <dbReference type="PROSITE-ProRule" id="PRU00192"/>
    </source>
</evidence>
<keyword evidence="1 2" id="KW-0728">SH3 domain</keyword>
<dbReference type="InterPro" id="IPR001452">
    <property type="entry name" value="SH3_domain"/>
</dbReference>
<dbReference type="PANTHER" id="PTHR15175:SF4">
    <property type="entry name" value="NADPH OXIDASE ACTIVATOR 1"/>
    <property type="match status" value="1"/>
</dbReference>
<evidence type="ECO:0000313" key="6">
    <source>
        <dbReference type="Proteomes" id="UP001221898"/>
    </source>
</evidence>
<feature type="compositionally biased region" description="Pro residues" evidence="3">
    <location>
        <begin position="23"/>
        <end position="47"/>
    </location>
</feature>
<dbReference type="Gene3D" id="3.10.20.90">
    <property type="entry name" value="Phosphatidylinositol 3-kinase Catalytic Subunit, Chain A, domain 1"/>
    <property type="match status" value="1"/>
</dbReference>
<evidence type="ECO:0000313" key="5">
    <source>
        <dbReference type="EMBL" id="KAJ8413835.1"/>
    </source>
</evidence>
<evidence type="ECO:0000256" key="1">
    <source>
        <dbReference type="ARBA" id="ARBA00022443"/>
    </source>
</evidence>
<dbReference type="SUPFAM" id="SSF54277">
    <property type="entry name" value="CAD &amp; PB1 domains"/>
    <property type="match status" value="1"/>
</dbReference>
<comment type="caution">
    <text evidence="5">The sequence shown here is derived from an EMBL/GenBank/DDBJ whole genome shotgun (WGS) entry which is preliminary data.</text>
</comment>
<keyword evidence="6" id="KW-1185">Reference proteome</keyword>
<dbReference type="FunFam" id="2.30.30.40:FF:000212">
    <property type="entry name" value="NADPH oxidase activator 1"/>
    <property type="match status" value="1"/>
</dbReference>
<reference evidence="5" key="1">
    <citation type="journal article" date="2023" name="Science">
        <title>Genome structures resolve the early diversification of teleost fishes.</title>
        <authorList>
            <person name="Parey E."/>
            <person name="Louis A."/>
            <person name="Montfort J."/>
            <person name="Bouchez O."/>
            <person name="Roques C."/>
            <person name="Iampietro C."/>
            <person name="Lluch J."/>
            <person name="Castinel A."/>
            <person name="Donnadieu C."/>
            <person name="Desvignes T."/>
            <person name="Floi Bucao C."/>
            <person name="Jouanno E."/>
            <person name="Wen M."/>
            <person name="Mejri S."/>
            <person name="Dirks R."/>
            <person name="Jansen H."/>
            <person name="Henkel C."/>
            <person name="Chen W.J."/>
            <person name="Zahm M."/>
            <person name="Cabau C."/>
            <person name="Klopp C."/>
            <person name="Thompson A.W."/>
            <person name="Robinson-Rechavi M."/>
            <person name="Braasch I."/>
            <person name="Lecointre G."/>
            <person name="Bobe J."/>
            <person name="Postlethwait J.H."/>
            <person name="Berthelot C."/>
            <person name="Roest Crollius H."/>
            <person name="Guiguen Y."/>
        </authorList>
    </citation>
    <scope>NUCLEOTIDE SEQUENCE</scope>
    <source>
        <strain evidence="5">NC1722</strain>
    </source>
</reference>
<sequence length="255" mass="27422">MLEPVDVANFKGKNKKKTFPNGIPLPPGLKPPTRPEARPSPVPPQLAPSPILGSPPVYTTSPLPSRSPPPPRYTSVVNSPTKQGPSSPQTGDGESVVVKVHYRYTVALTVPVGTPYSELQGRIARKVGQPGSHLRLRQKQQGSPILKPLDGDVGLHAALQEGVESGRVTLWCQAEDPLPGRTILYQVAALYDYSAQGPEDLEFSEGDTIDILSEVNEEWLEGHTAGNIGIFPRCFAYQDTDQNTEGAGSFLGTIL</sequence>
<dbReference type="PROSITE" id="PS50002">
    <property type="entry name" value="SH3"/>
    <property type="match status" value="1"/>
</dbReference>
<feature type="domain" description="SH3" evidence="4">
    <location>
        <begin position="182"/>
        <end position="241"/>
    </location>
</feature>
<feature type="compositionally biased region" description="Polar residues" evidence="3">
    <location>
        <begin position="76"/>
        <end position="92"/>
    </location>
</feature>
<dbReference type="PRINTS" id="PR00499">
    <property type="entry name" value="P67PHOX"/>
</dbReference>
<evidence type="ECO:0000259" key="4">
    <source>
        <dbReference type="PROSITE" id="PS50002"/>
    </source>
</evidence>
<organism evidence="5 6">
    <name type="scientific">Aldrovandia affinis</name>
    <dbReference type="NCBI Taxonomy" id="143900"/>
    <lineage>
        <taxon>Eukaryota</taxon>
        <taxon>Metazoa</taxon>
        <taxon>Chordata</taxon>
        <taxon>Craniata</taxon>
        <taxon>Vertebrata</taxon>
        <taxon>Euteleostomi</taxon>
        <taxon>Actinopterygii</taxon>
        <taxon>Neopterygii</taxon>
        <taxon>Teleostei</taxon>
        <taxon>Notacanthiformes</taxon>
        <taxon>Halosauridae</taxon>
        <taxon>Aldrovandia</taxon>
    </lineage>
</organism>
<dbReference type="Proteomes" id="UP001221898">
    <property type="component" value="Unassembled WGS sequence"/>
</dbReference>
<dbReference type="InterPro" id="IPR036028">
    <property type="entry name" value="SH3-like_dom_sf"/>
</dbReference>
<gene>
    <name evidence="5" type="ORF">AAFF_G00064330</name>
</gene>
<protein>
    <recommendedName>
        <fullName evidence="4">SH3 domain-containing protein</fullName>
    </recommendedName>
</protein>
<dbReference type="SUPFAM" id="SSF50044">
    <property type="entry name" value="SH3-domain"/>
    <property type="match status" value="1"/>
</dbReference>